<keyword evidence="2" id="KW-1185">Reference proteome</keyword>
<gene>
    <name evidence="1" type="ORF">dsmv_0055</name>
</gene>
<name>S7V8H5_DESML</name>
<dbReference type="AlphaFoldDB" id="S7V8H5"/>
<dbReference type="eggNOG" id="ENOG50337DV">
    <property type="taxonomic scope" value="Bacteria"/>
</dbReference>
<accession>S7V8H5</accession>
<proteinExistence type="predicted"/>
<reference evidence="1 2" key="1">
    <citation type="journal article" date="2013" name="Genome Announc.">
        <title>Draft genome sequences for three mercury-methylating, sulfate-reducing bacteria.</title>
        <authorList>
            <person name="Brown S.D."/>
            <person name="Hurt R.A.Jr."/>
            <person name="Gilmour C.C."/>
            <person name="Elias D.A."/>
        </authorList>
    </citation>
    <scope>NUCLEOTIDE SEQUENCE [LARGE SCALE GENOMIC DNA]</scope>
    <source>
        <strain evidence="1 2">DSM 2059</strain>
    </source>
</reference>
<comment type="caution">
    <text evidence="1">The sequence shown here is derived from an EMBL/GenBank/DDBJ whole genome shotgun (WGS) entry which is preliminary data.</text>
</comment>
<dbReference type="STRING" id="897.B2D07_10370"/>
<evidence type="ECO:0000313" key="2">
    <source>
        <dbReference type="Proteomes" id="UP000014977"/>
    </source>
</evidence>
<dbReference type="EMBL" id="ATHJ01000061">
    <property type="protein sequence ID" value="EPR42974.1"/>
    <property type="molecule type" value="Genomic_DNA"/>
</dbReference>
<dbReference type="RefSeq" id="WP_020875072.1">
    <property type="nucleotide sequence ID" value="NZ_ATHJ01000061.1"/>
</dbReference>
<organism evidence="1 2">
    <name type="scientific">Desulfococcus multivorans DSM 2059</name>
    <dbReference type="NCBI Taxonomy" id="1121405"/>
    <lineage>
        <taxon>Bacteria</taxon>
        <taxon>Pseudomonadati</taxon>
        <taxon>Thermodesulfobacteriota</taxon>
        <taxon>Desulfobacteria</taxon>
        <taxon>Desulfobacterales</taxon>
        <taxon>Desulfococcaceae</taxon>
        <taxon>Desulfococcus</taxon>
    </lineage>
</organism>
<sequence>MTFRKGQHIEVFQRSEDESWEDYMDEYIGCHGIIVDPDTSVNDPDALIEVSLEGKGTHRLPQDCLRALNH</sequence>
<dbReference type="OrthoDB" id="5421527at2"/>
<evidence type="ECO:0000313" key="1">
    <source>
        <dbReference type="EMBL" id="EPR42974.1"/>
    </source>
</evidence>
<dbReference type="Proteomes" id="UP000014977">
    <property type="component" value="Unassembled WGS sequence"/>
</dbReference>
<protein>
    <submittedName>
        <fullName evidence="1">Uncharacterized protein</fullName>
    </submittedName>
</protein>